<feature type="signal peptide" evidence="2">
    <location>
        <begin position="1"/>
        <end position="27"/>
    </location>
</feature>
<dbReference type="EMBL" id="LT670849">
    <property type="protein sequence ID" value="SHN76675.1"/>
    <property type="molecule type" value="Genomic_DNA"/>
</dbReference>
<evidence type="ECO:0008006" key="5">
    <source>
        <dbReference type="Google" id="ProtNLM"/>
    </source>
</evidence>
<protein>
    <recommendedName>
        <fullName evidence="5">Tat (Twin-arginine translocation) pathway signal sequence</fullName>
    </recommendedName>
</protein>
<sequence length="148" mass="15333">MTKRGFGKRLALGAAMAAALTLPGLHAQQQDQPVTEGSNKAGTLIKAGDILSGELNALRSRGGKKGKPAATYQLTSQPHRLPPPGGLCGLETGPETFQIVTSGDADIAKLKGFVGKEISLRVDEVACAEAAGQMSEAIVTKWSVVSKH</sequence>
<keyword evidence="4" id="KW-1185">Reference proteome</keyword>
<evidence type="ECO:0000256" key="1">
    <source>
        <dbReference type="SAM" id="MobiDB-lite"/>
    </source>
</evidence>
<reference evidence="4" key="1">
    <citation type="submission" date="2016-11" db="EMBL/GenBank/DDBJ databases">
        <authorList>
            <person name="Varghese N."/>
            <person name="Submissions S."/>
        </authorList>
    </citation>
    <scope>NUCLEOTIDE SEQUENCE [LARGE SCALE GENOMIC DNA]</scope>
    <source>
        <strain evidence="4">GAS401</strain>
    </source>
</reference>
<gene>
    <name evidence="3" type="ORF">SAMN05444170_3265</name>
</gene>
<evidence type="ECO:0000313" key="3">
    <source>
        <dbReference type="EMBL" id="SHN76675.1"/>
    </source>
</evidence>
<proteinExistence type="predicted"/>
<feature type="chain" id="PRO_5012545718" description="Tat (Twin-arginine translocation) pathway signal sequence" evidence="2">
    <location>
        <begin position="28"/>
        <end position="148"/>
    </location>
</feature>
<evidence type="ECO:0000256" key="2">
    <source>
        <dbReference type="SAM" id="SignalP"/>
    </source>
</evidence>
<name>A0A1M7U124_9BRAD</name>
<keyword evidence="2" id="KW-0732">Signal</keyword>
<feature type="region of interest" description="Disordered" evidence="1">
    <location>
        <begin position="60"/>
        <end position="84"/>
    </location>
</feature>
<organism evidence="3 4">
    <name type="scientific">Bradyrhizobium erythrophlei</name>
    <dbReference type="NCBI Taxonomy" id="1437360"/>
    <lineage>
        <taxon>Bacteria</taxon>
        <taxon>Pseudomonadati</taxon>
        <taxon>Pseudomonadota</taxon>
        <taxon>Alphaproteobacteria</taxon>
        <taxon>Hyphomicrobiales</taxon>
        <taxon>Nitrobacteraceae</taxon>
        <taxon>Bradyrhizobium</taxon>
    </lineage>
</organism>
<dbReference type="OrthoDB" id="8265206at2"/>
<accession>A0A1M7U124</accession>
<evidence type="ECO:0000313" key="4">
    <source>
        <dbReference type="Proteomes" id="UP000184096"/>
    </source>
</evidence>
<dbReference type="RefSeq" id="WP_072819088.1">
    <property type="nucleotide sequence ID" value="NZ_LT670849.1"/>
</dbReference>
<dbReference type="AlphaFoldDB" id="A0A1M7U124"/>
<dbReference type="Proteomes" id="UP000184096">
    <property type="component" value="Chromosome I"/>
</dbReference>